<dbReference type="OrthoDB" id="5322539at2759"/>
<dbReference type="PANTHER" id="PTHR35041:SF3">
    <property type="entry name" value="FORMYLMETHIONINE DEFORMYLASE-LIKE PROTEIN"/>
    <property type="match status" value="1"/>
</dbReference>
<keyword evidence="1" id="KW-0472">Membrane</keyword>
<organism evidence="2 3">
    <name type="scientific">Schizopora paradoxa</name>
    <dbReference type="NCBI Taxonomy" id="27342"/>
    <lineage>
        <taxon>Eukaryota</taxon>
        <taxon>Fungi</taxon>
        <taxon>Dikarya</taxon>
        <taxon>Basidiomycota</taxon>
        <taxon>Agaricomycotina</taxon>
        <taxon>Agaricomycetes</taxon>
        <taxon>Hymenochaetales</taxon>
        <taxon>Schizoporaceae</taxon>
        <taxon>Schizopora</taxon>
    </lineage>
</organism>
<reference evidence="2 3" key="1">
    <citation type="submission" date="2015-04" db="EMBL/GenBank/DDBJ databases">
        <title>Complete genome sequence of Schizopora paradoxa KUC8140, a cosmopolitan wood degrader in East Asia.</title>
        <authorList>
            <consortium name="DOE Joint Genome Institute"/>
            <person name="Min B."/>
            <person name="Park H."/>
            <person name="Jang Y."/>
            <person name="Kim J.-J."/>
            <person name="Kim K.H."/>
            <person name="Pangilinan J."/>
            <person name="Lipzen A."/>
            <person name="Riley R."/>
            <person name="Grigoriev I.V."/>
            <person name="Spatafora J.W."/>
            <person name="Choi I.-G."/>
        </authorList>
    </citation>
    <scope>NUCLEOTIDE SEQUENCE [LARGE SCALE GENOMIC DNA]</scope>
    <source>
        <strain evidence="2 3">KUC8140</strain>
    </source>
</reference>
<dbReference type="InParanoid" id="A0A0H2RIX6"/>
<keyword evidence="1" id="KW-1133">Transmembrane helix</keyword>
<feature type="transmembrane region" description="Helical" evidence="1">
    <location>
        <begin position="529"/>
        <end position="551"/>
    </location>
</feature>
<dbReference type="Proteomes" id="UP000053477">
    <property type="component" value="Unassembled WGS sequence"/>
</dbReference>
<gene>
    <name evidence="2" type="ORF">SCHPADRAFT_567190</name>
</gene>
<evidence type="ECO:0000313" key="3">
    <source>
        <dbReference type="Proteomes" id="UP000053477"/>
    </source>
</evidence>
<feature type="transmembrane region" description="Helical" evidence="1">
    <location>
        <begin position="99"/>
        <end position="119"/>
    </location>
</feature>
<evidence type="ECO:0000256" key="1">
    <source>
        <dbReference type="SAM" id="Phobius"/>
    </source>
</evidence>
<dbReference type="EMBL" id="KQ086057">
    <property type="protein sequence ID" value="KLO09383.1"/>
    <property type="molecule type" value="Genomic_DNA"/>
</dbReference>
<proteinExistence type="predicted"/>
<sequence>MLVVLYGCLLILRNGREENFGLSDVIHVALNDEMYAASRSLTDHTKVYFVGNDASGKLLPTLPGGDGFGRSDSSSMGSGDLKPLPSIPRRSRFLTAVHAKMLLFLLATLICMIVHNAYYRYLDGKAPSFSLRTSDSSSWSRNQTVVSDIGTAISYVVQVFLASVISASCVQLYWLAIRSRGHRIAQIDALMSVHTSPFSLLLLRALSASIPVCIVAMLASSASVVSIFAPSAIKLNTNHLQTNDCTVSTPRNLSSIVTPATDNSYLSPMGAVLASGSYLPPVIQCDLGSSSQCSYDLQFVGPGLSCEDVTAISNYTTFANGRQLDITGKINLFQAITIPQDSNLFMQIAVGSWDVKRQLYQASNCTGVSRSYSVTLSKSTTTPYNINVTGNDVLSKIQANETSPPDFESFYMYSILNLMRQMRITIDGGYAPEAVLQVPINMNPTESVAGMPFGDNSGGGLGFYQLDSNITWADNMTQALEVFAQNMTMSLLSQQILNYNSNDPDVLQNVTTTCSTFSPAYEYTPYRLYLTYGVAIGIAAICACWGAIAIAQNGVAENLDFSRILRSILNERLFIAKDGLTNDTRVRADDTVEGKIVPSLL</sequence>
<accession>A0A0H2RIX6</accession>
<dbReference type="PANTHER" id="PTHR35041">
    <property type="entry name" value="MEDIATOR OF RNA POLYMERASE II TRANSCRIPTION SUBUNIT 1"/>
    <property type="match status" value="1"/>
</dbReference>
<feature type="transmembrane region" description="Helical" evidence="1">
    <location>
        <begin position="152"/>
        <end position="177"/>
    </location>
</feature>
<dbReference type="AlphaFoldDB" id="A0A0H2RIX6"/>
<keyword evidence="1" id="KW-0812">Transmembrane</keyword>
<keyword evidence="3" id="KW-1185">Reference proteome</keyword>
<name>A0A0H2RIX6_9AGAM</name>
<feature type="transmembrane region" description="Helical" evidence="1">
    <location>
        <begin position="198"/>
        <end position="219"/>
    </location>
</feature>
<protein>
    <submittedName>
        <fullName evidence="2">Uncharacterized protein</fullName>
    </submittedName>
</protein>
<dbReference type="STRING" id="27342.A0A0H2RIX6"/>
<evidence type="ECO:0000313" key="2">
    <source>
        <dbReference type="EMBL" id="KLO09383.1"/>
    </source>
</evidence>